<dbReference type="Gene3D" id="1.10.150.870">
    <property type="match status" value="1"/>
</dbReference>
<feature type="domain" description="DNA polymerase helix-hairpin-helix motif" evidence="2">
    <location>
        <begin position="90"/>
        <end position="187"/>
    </location>
</feature>
<protein>
    <submittedName>
        <fullName evidence="3">Trans-splicing intein-formed DNA polymerase III subunit alpha C-terminal partner DnaE-C</fullName>
    </submittedName>
</protein>
<dbReference type="GO" id="GO:0006260">
    <property type="term" value="P:DNA replication"/>
    <property type="evidence" value="ECO:0007669"/>
    <property type="project" value="InterPro"/>
</dbReference>
<dbReference type="GO" id="GO:0008408">
    <property type="term" value="F:3'-5' exonuclease activity"/>
    <property type="evidence" value="ECO:0007669"/>
    <property type="project" value="InterPro"/>
</dbReference>
<dbReference type="Gene3D" id="2.170.16.10">
    <property type="entry name" value="Hedgehog/Intein (Hint) domain"/>
    <property type="match status" value="1"/>
</dbReference>
<dbReference type="InterPro" id="IPR029460">
    <property type="entry name" value="DNAPol_HHH"/>
</dbReference>
<sequence length="521" mass="58531">MVKIVSRKLAKTENVYDIGVAKDHNFVLANGLVASNCFNKSHSTAYAYVAYQTAYLKANYPVEYMAALLTANSGDQDKVQKYIANCHKFNIEVEPPNINKSEVDFTPLPKVATGETKDKILFGLSAVKNVGEGAIEAILEARKEGEEFKSLADLCDRVNLNALNSRTLESLIKCGAFDKIQSNRHQLIKDLEGVMKWAQDRNKDRDIGQLSLFDVAEKTMPAFDSAPKSSTVSDFPAKEKLQYEKEIIGFYVSDHPLKYAQEQNKISDAISIAEMKEKKSKSVIKLLVMLAGIKPHITKKGDRMAFLQVEDMTGQVDAVVFPKIYEEIKNLLIESSLLVLTGKVDKKDDENQLLVDGADKLEKVMADAVEQHEKPVTELDNYQNESRNEEIEINQPIVEVEKPIEQLESQKNPPKKDPELLITENGSAKQRQIIILQIPVNIIPENDSLFEQIKAILEEQSSGDLEKAKVAIGALISDGKQQHLVQFGRQFWVEDEETTIRRFHDVGFKVQISSWEAFASK</sequence>
<feature type="domain" description="OB" evidence="1">
    <location>
        <begin position="297"/>
        <end position="356"/>
    </location>
</feature>
<dbReference type="OrthoDB" id="525324at2"/>
<accession>A0A3N6Q1Q4</accession>
<dbReference type="InterPro" id="IPR004365">
    <property type="entry name" value="NA-bd_OB_tRNA"/>
</dbReference>
<dbReference type="PANTHER" id="PTHR32294">
    <property type="entry name" value="DNA POLYMERASE III SUBUNIT ALPHA"/>
    <property type="match status" value="1"/>
</dbReference>
<reference evidence="3 4" key="1">
    <citation type="journal article" date="2018" name="ACS Chem. Biol.">
        <title>Ketoreductase domain dysfunction expands chemodiversity: malyngamide biosynthesis in the cyanobacterium Okeania hirsuta.</title>
        <authorList>
            <person name="Moss N.A."/>
            <person name="Leao T."/>
            <person name="Rankin M."/>
            <person name="McCullough T.M."/>
            <person name="Qu P."/>
            <person name="Korobeynikov A."/>
            <person name="Smith J.L."/>
            <person name="Gerwick L."/>
            <person name="Gerwick W.H."/>
        </authorList>
    </citation>
    <scope>NUCLEOTIDE SEQUENCE [LARGE SCALE GENOMIC DNA]</scope>
    <source>
        <strain evidence="3 4">PAB10Feb10-1</strain>
    </source>
</reference>
<dbReference type="EMBL" id="RCBY01000011">
    <property type="protein sequence ID" value="RQH53544.1"/>
    <property type="molecule type" value="Genomic_DNA"/>
</dbReference>
<evidence type="ECO:0000313" key="4">
    <source>
        <dbReference type="Proteomes" id="UP000269154"/>
    </source>
</evidence>
<dbReference type="CDD" id="cd04485">
    <property type="entry name" value="DnaE_OBF"/>
    <property type="match status" value="1"/>
</dbReference>
<evidence type="ECO:0000313" key="3">
    <source>
        <dbReference type="EMBL" id="RQH53544.1"/>
    </source>
</evidence>
<comment type="caution">
    <text evidence="3">The sequence shown here is derived from an EMBL/GenBank/DDBJ whole genome shotgun (WGS) entry which is preliminary data.</text>
</comment>
<name>A0A3N6Q1Q4_9CYAN</name>
<dbReference type="Proteomes" id="UP000269154">
    <property type="component" value="Unassembled WGS sequence"/>
</dbReference>
<evidence type="ECO:0000259" key="2">
    <source>
        <dbReference type="Pfam" id="PF14579"/>
    </source>
</evidence>
<dbReference type="GO" id="GO:0003676">
    <property type="term" value="F:nucleic acid binding"/>
    <property type="evidence" value="ECO:0007669"/>
    <property type="project" value="InterPro"/>
</dbReference>
<dbReference type="PANTHER" id="PTHR32294:SF0">
    <property type="entry name" value="DNA POLYMERASE III SUBUNIT ALPHA"/>
    <property type="match status" value="1"/>
</dbReference>
<keyword evidence="4" id="KW-1185">Reference proteome</keyword>
<dbReference type="Pfam" id="PF14579">
    <property type="entry name" value="HHH_6"/>
    <property type="match status" value="1"/>
</dbReference>
<proteinExistence type="predicted"/>
<evidence type="ECO:0000259" key="1">
    <source>
        <dbReference type="Pfam" id="PF01336"/>
    </source>
</evidence>
<dbReference type="RefSeq" id="WP_124145044.1">
    <property type="nucleotide sequence ID" value="NZ_CAWOKI010000062.1"/>
</dbReference>
<dbReference type="Pfam" id="PF01336">
    <property type="entry name" value="tRNA_anti-codon"/>
    <property type="match status" value="1"/>
</dbReference>
<organism evidence="3 4">
    <name type="scientific">Okeania hirsuta</name>
    <dbReference type="NCBI Taxonomy" id="1458930"/>
    <lineage>
        <taxon>Bacteria</taxon>
        <taxon>Bacillati</taxon>
        <taxon>Cyanobacteriota</taxon>
        <taxon>Cyanophyceae</taxon>
        <taxon>Oscillatoriophycideae</taxon>
        <taxon>Oscillatoriales</taxon>
        <taxon>Microcoleaceae</taxon>
        <taxon>Okeania</taxon>
    </lineage>
</organism>
<dbReference type="AlphaFoldDB" id="A0A3N6Q1Q4"/>
<dbReference type="NCBIfam" id="TIGR01443">
    <property type="entry name" value="intein_Cterm"/>
    <property type="match status" value="1"/>
</dbReference>
<dbReference type="InterPro" id="IPR030934">
    <property type="entry name" value="Intein_C"/>
</dbReference>
<dbReference type="InterPro" id="IPR004805">
    <property type="entry name" value="DnaE2/DnaE/PolC"/>
</dbReference>
<dbReference type="PROSITE" id="PS50818">
    <property type="entry name" value="INTEIN_C_TER"/>
    <property type="match status" value="1"/>
</dbReference>
<gene>
    <name evidence="3" type="ORF">D5R40_03415</name>
</gene>